<sequence length="163" mass="18551">MSKIEELKKPKIGFDEPELAELEKMISGTCGKAYVMLQPGSIAVSLKDEFGNPIKEEKNGKEVQKYEYIPDLDIPGKVFIKGGINNGKIMLSFTDAMSVYKFIQSNEAFLNHNTNLETLAELKNLHSNLNYSMEDIYLLAERKSISKDYVDRVFSKMSERNKN</sequence>
<evidence type="ECO:0000313" key="2">
    <source>
        <dbReference type="Proteomes" id="UP000001107"/>
    </source>
</evidence>
<dbReference type="Proteomes" id="UP000001107">
    <property type="component" value="Chromosome"/>
</dbReference>
<dbReference type="RefSeq" id="WP_012066444.1">
    <property type="nucleotide sequence ID" value="NC_009634.1"/>
</dbReference>
<evidence type="ECO:0000313" key="1">
    <source>
        <dbReference type="EMBL" id="ABR55530.1"/>
    </source>
</evidence>
<dbReference type="GeneID" id="5325936"/>
<reference evidence="1" key="1">
    <citation type="submission" date="2007-06" db="EMBL/GenBank/DDBJ databases">
        <title>Complete sequence of Methanococcus vannielii SB.</title>
        <authorList>
            <consortium name="US DOE Joint Genome Institute"/>
            <person name="Copeland A."/>
            <person name="Lucas S."/>
            <person name="Lapidus A."/>
            <person name="Barry K."/>
            <person name="Glavina del Rio T."/>
            <person name="Dalin E."/>
            <person name="Tice H."/>
            <person name="Pitluck S."/>
            <person name="Chain P."/>
            <person name="Malfatti S."/>
            <person name="Shin M."/>
            <person name="Vergez L."/>
            <person name="Schmutz J."/>
            <person name="Larimer F."/>
            <person name="Land M."/>
            <person name="Hauser L."/>
            <person name="Kyrpides N."/>
            <person name="Anderson I."/>
            <person name="Sieprawska-Lupa M."/>
            <person name="Whitman W.B."/>
            <person name="Richardson P."/>
        </authorList>
    </citation>
    <scope>NUCLEOTIDE SEQUENCE [LARGE SCALE GENOMIC DNA]</scope>
    <source>
        <strain evidence="1">SB</strain>
    </source>
</reference>
<protein>
    <submittedName>
        <fullName evidence="1">Uncharacterized protein</fullName>
    </submittedName>
</protein>
<dbReference type="AlphaFoldDB" id="A6USQ8"/>
<gene>
    <name evidence="1" type="ordered locus">Mevan_1638</name>
</gene>
<name>A6USQ8_METVS</name>
<dbReference type="KEGG" id="mvn:Mevan_1638"/>
<dbReference type="EMBL" id="CP000742">
    <property type="protein sequence ID" value="ABR55530.1"/>
    <property type="molecule type" value="Genomic_DNA"/>
</dbReference>
<organism evidence="1 2">
    <name type="scientific">Methanococcus vannielii (strain ATCC 35089 / DSM 1224 / JCM 13029 / OCM 148 / SB)</name>
    <dbReference type="NCBI Taxonomy" id="406327"/>
    <lineage>
        <taxon>Archaea</taxon>
        <taxon>Methanobacteriati</taxon>
        <taxon>Methanobacteriota</taxon>
        <taxon>Methanomada group</taxon>
        <taxon>Methanococci</taxon>
        <taxon>Methanococcales</taxon>
        <taxon>Methanococcaceae</taxon>
        <taxon>Methanococcus</taxon>
    </lineage>
</organism>
<accession>A6USQ8</accession>
<dbReference type="STRING" id="406327.Mevan_1638"/>
<dbReference type="HOGENOM" id="CLU_1623494_0_0_2"/>
<keyword evidence="2" id="KW-1185">Reference proteome</keyword>
<proteinExistence type="predicted"/>
<dbReference type="eggNOG" id="arCOG09540">
    <property type="taxonomic scope" value="Archaea"/>
</dbReference>